<feature type="binding site" evidence="4">
    <location>
        <position position="119"/>
    </location>
    <ligand>
        <name>Zn(2+)</name>
        <dbReference type="ChEBI" id="CHEBI:29105"/>
    </ligand>
</feature>
<name>A0A7L9QEH6_9CHLO</name>
<dbReference type="PANTHER" id="PTHR12670">
    <property type="entry name" value="CERAMIDASE"/>
    <property type="match status" value="1"/>
</dbReference>
<proteinExistence type="evidence at transcript level"/>
<keyword evidence="6" id="KW-0732">Signal</keyword>
<dbReference type="AlphaFoldDB" id="A0A7L9QEH6"/>
<keyword evidence="2 5" id="KW-0378">Hydrolase</keyword>
<dbReference type="EC" id="3.5.1.23" evidence="5"/>
<evidence type="ECO:0000256" key="6">
    <source>
        <dbReference type="SAM" id="SignalP"/>
    </source>
</evidence>
<feature type="signal peptide" evidence="6">
    <location>
        <begin position="1"/>
        <end position="21"/>
    </location>
</feature>
<accession>A0A7L9QEH6</accession>
<dbReference type="GO" id="GO:0017040">
    <property type="term" value="F:N-acylsphingosine amidohydrolase activity"/>
    <property type="evidence" value="ECO:0007669"/>
    <property type="project" value="UniProtKB-UniRule"/>
</dbReference>
<dbReference type="GO" id="GO:0016020">
    <property type="term" value="C:membrane"/>
    <property type="evidence" value="ECO:0007669"/>
    <property type="project" value="GOC"/>
</dbReference>
<feature type="binding site" evidence="4">
    <location>
        <position position="228"/>
    </location>
    <ligand>
        <name>Zn(2+)</name>
        <dbReference type="ChEBI" id="CHEBI:29105"/>
    </ligand>
</feature>
<dbReference type="GO" id="GO:0046514">
    <property type="term" value="P:ceramide catabolic process"/>
    <property type="evidence" value="ECO:0007669"/>
    <property type="project" value="InterPro"/>
</dbReference>
<keyword evidence="5" id="KW-0746">Sphingolipid metabolism</keyword>
<dbReference type="InterPro" id="IPR006823">
    <property type="entry name" value="Ceramidase_alk"/>
</dbReference>
<sequence length="728" mass="79847">MQFSLQRLVALMFLLVSSARAAGSDYHVGIGKADITGPAADVNMMGYAMLEQIVSGIHTRLYARAYIVADPSQDSNRFVFVNLDACMASQAVTLGVIERLKAEFGDMYTERNVAISGIHTHSGPGGYLQYVLYDITSLGFVKQSWEAVVSGIVESIRRAHANVKPGKLRVNTGELLEANANRSPSAYLHNPEEERARYQHNTDKIMTQLSVSDSEGKGTGAISWFPVHCTSINNTNDLISGDNKGVASQYLEKWAAKQSPARAGSPAVGELQVTDDFVAAFGQANVGDTSPNIQGAFCQDTGLPCEDHSLCNGRNKLCIARGPAWPDNFRSNEIIAQRQADKARELLTSASEEVSGPIDFRHAFLDMTNIQVREGPHTRAGRTCPAAMGFSFAAGTTDGPGAFDFKQGDTNGTIFWKVVGHFLHNPTESQTACQAPKPILLDTGNAHIPYEWQPSIVEIQILRVGQFVILCVPGELTTMAGRRLREAVQAQVQPSWGNVTIAIAGLTNTYSSYVTTFEEYQAQRYEGASTIFGPHTLDAYIQEFLRLADDMAGGRPTDSGPTPPNMIKNQWSFLPPVVIDTAPIGSHFGTVVHDVLKTPYHVNDTVTVTFQSACPRNNVRTGDTFLAVQKLQDDTGEWITVYTDNDISTKLHWQRPHMLSSESTATVTWKIPPGTEDGTYMIWNYGDYKHLTGGIVPFTGHSSSFTIGQPKSTLWKALQQFRHRFLWL</sequence>
<dbReference type="GO" id="GO:0046512">
    <property type="term" value="P:sphingosine biosynthetic process"/>
    <property type="evidence" value="ECO:0007669"/>
    <property type="project" value="TreeGrafter"/>
</dbReference>
<evidence type="ECO:0000313" key="9">
    <source>
        <dbReference type="EMBL" id="QOL01216.1"/>
    </source>
</evidence>
<dbReference type="GO" id="GO:0046872">
    <property type="term" value="F:metal ion binding"/>
    <property type="evidence" value="ECO:0007669"/>
    <property type="project" value="UniProtKB-KW"/>
</dbReference>
<evidence type="ECO:0000256" key="2">
    <source>
        <dbReference type="ARBA" id="ARBA00022801"/>
    </source>
</evidence>
<dbReference type="Pfam" id="PF17048">
    <property type="entry name" value="Ceramidse_alk_C"/>
    <property type="match status" value="1"/>
</dbReference>
<dbReference type="GO" id="GO:0005576">
    <property type="term" value="C:extracellular region"/>
    <property type="evidence" value="ECO:0007669"/>
    <property type="project" value="TreeGrafter"/>
</dbReference>
<dbReference type="PANTHER" id="PTHR12670:SF1">
    <property type="entry name" value="NEUTRAL CERAMIDASE"/>
    <property type="match status" value="1"/>
</dbReference>
<organism evidence="9">
    <name type="scientific">Trebouxia lynnae</name>
    <dbReference type="NCBI Taxonomy" id="1825957"/>
    <lineage>
        <taxon>Eukaryota</taxon>
        <taxon>Viridiplantae</taxon>
        <taxon>Chlorophyta</taxon>
        <taxon>core chlorophytes</taxon>
        <taxon>Trebouxiophyceae</taxon>
        <taxon>Trebouxiales</taxon>
        <taxon>Trebouxiaceae</taxon>
        <taxon>Trebouxia</taxon>
    </lineage>
</organism>
<dbReference type="InterPro" id="IPR031329">
    <property type="entry name" value="NEUT/ALK_ceramidase_N"/>
</dbReference>
<protein>
    <recommendedName>
        <fullName evidence="5">Neutral ceramidase</fullName>
        <ecNumber evidence="5">3.5.1.23</ecNumber>
    </recommendedName>
</protein>
<feature type="chain" id="PRO_5029841858" description="Neutral ceramidase" evidence="6">
    <location>
        <begin position="22"/>
        <end position="728"/>
    </location>
</feature>
<dbReference type="GO" id="GO:0042759">
    <property type="term" value="P:long-chain fatty acid biosynthetic process"/>
    <property type="evidence" value="ECO:0007669"/>
    <property type="project" value="TreeGrafter"/>
</dbReference>
<evidence type="ECO:0000256" key="3">
    <source>
        <dbReference type="PIRSR" id="PIRSR606823-1"/>
    </source>
</evidence>
<feature type="domain" description="Neutral/alkaline non-lysosomal ceramidase N-terminal" evidence="7">
    <location>
        <begin position="26"/>
        <end position="542"/>
    </location>
</feature>
<feature type="domain" description="Neutral/alkaline non-lysosomal ceramidase C-terminal" evidence="8">
    <location>
        <begin position="545"/>
        <end position="707"/>
    </location>
</feature>
<keyword evidence="4" id="KW-0862">Zinc</keyword>
<dbReference type="Pfam" id="PF04734">
    <property type="entry name" value="Ceramidase_alk"/>
    <property type="match status" value="1"/>
</dbReference>
<evidence type="ECO:0000256" key="5">
    <source>
        <dbReference type="RuleBase" id="RU366019"/>
    </source>
</evidence>
<dbReference type="InterPro" id="IPR038445">
    <property type="entry name" value="NCDase_C_sf"/>
</dbReference>
<comment type="cofactor">
    <cofactor evidence="4">
        <name>Zn(2+)</name>
        <dbReference type="ChEBI" id="CHEBI:29105"/>
    </cofactor>
    <text evidence="4">Binds 1 zinc ion per subunit.</text>
</comment>
<evidence type="ECO:0000256" key="1">
    <source>
        <dbReference type="ARBA" id="ARBA00009835"/>
    </source>
</evidence>
<keyword evidence="5" id="KW-0443">Lipid metabolism</keyword>
<dbReference type="EMBL" id="MT438969">
    <property type="protein sequence ID" value="QOL01216.1"/>
    <property type="molecule type" value="mRNA"/>
</dbReference>
<feature type="active site" description="Nucleophile" evidence="3">
    <location>
        <position position="290"/>
    </location>
</feature>
<feature type="binding site" evidence="4">
    <location>
        <position position="475"/>
    </location>
    <ligand>
        <name>Zn(2+)</name>
        <dbReference type="ChEBI" id="CHEBI:29105"/>
    </ligand>
</feature>
<feature type="binding site" evidence="4">
    <location>
        <position position="513"/>
    </location>
    <ligand>
        <name>Zn(2+)</name>
        <dbReference type="ChEBI" id="CHEBI:29105"/>
    </ligand>
</feature>
<evidence type="ECO:0000259" key="7">
    <source>
        <dbReference type="Pfam" id="PF04734"/>
    </source>
</evidence>
<reference evidence="9" key="1">
    <citation type="journal article" date="2020" name="Microb. Ecol.">
        <title>The Under-explored Extracellular Proteome of Aero-Terrestrial Microalgae Provides Clues on Different Mechanisms of Desiccation Tolerance in Non-Model Organisms.</title>
        <authorList>
            <person name="Gonzalez-Hourcade M."/>
            <person name="Del Campo E.M."/>
            <person name="Casano L.M."/>
        </authorList>
    </citation>
    <scope>NUCLEOTIDE SEQUENCE</scope>
    <source>
        <strain evidence="9">TR9</strain>
    </source>
</reference>
<dbReference type="Gene3D" id="2.60.40.2300">
    <property type="entry name" value="Neutral/alkaline non-lysosomal ceramidase, C-terminal domain"/>
    <property type="match status" value="1"/>
</dbReference>
<dbReference type="InterPro" id="IPR031331">
    <property type="entry name" value="NEUT/ALK_ceramidase_C"/>
</dbReference>
<keyword evidence="4" id="KW-0479">Metal-binding</keyword>
<comment type="catalytic activity">
    <reaction evidence="5">
        <text>an N-acylsphing-4-enine + H2O = sphing-4-enine + a fatty acid</text>
        <dbReference type="Rhea" id="RHEA:20856"/>
        <dbReference type="ChEBI" id="CHEBI:15377"/>
        <dbReference type="ChEBI" id="CHEBI:28868"/>
        <dbReference type="ChEBI" id="CHEBI:52639"/>
        <dbReference type="ChEBI" id="CHEBI:57756"/>
        <dbReference type="EC" id="3.5.1.23"/>
    </reaction>
</comment>
<comment type="similarity">
    <text evidence="1 5">Belongs to the neutral ceramidase family.</text>
</comment>
<evidence type="ECO:0000256" key="4">
    <source>
        <dbReference type="PIRSR" id="PIRSR606823-2"/>
    </source>
</evidence>
<evidence type="ECO:0000259" key="8">
    <source>
        <dbReference type="Pfam" id="PF17048"/>
    </source>
</evidence>